<dbReference type="SMART" id="SM00606">
    <property type="entry name" value="CBD_IV"/>
    <property type="match status" value="3"/>
</dbReference>
<feature type="domain" description="CBM6" evidence="11">
    <location>
        <begin position="908"/>
        <end position="1032"/>
    </location>
</feature>
<evidence type="ECO:0000313" key="12">
    <source>
        <dbReference type="EMBL" id="TYZ14187.1"/>
    </source>
</evidence>
<dbReference type="InterPro" id="IPR005200">
    <property type="entry name" value="Endo-beta-glucanase"/>
</dbReference>
<dbReference type="RefSeq" id="WP_149068972.1">
    <property type="nucleotide sequence ID" value="NZ_VTHL01000001.1"/>
</dbReference>
<dbReference type="InterPro" id="IPR005084">
    <property type="entry name" value="CBM6"/>
</dbReference>
<dbReference type="PROSITE" id="PS51175">
    <property type="entry name" value="CBM6"/>
    <property type="match status" value="3"/>
</dbReference>
<evidence type="ECO:0000256" key="5">
    <source>
        <dbReference type="ARBA" id="ARBA00022801"/>
    </source>
</evidence>
<evidence type="ECO:0000256" key="7">
    <source>
        <dbReference type="ARBA" id="ARBA00023295"/>
    </source>
</evidence>
<dbReference type="Pfam" id="PF17652">
    <property type="entry name" value="Glyco_hydro81C"/>
    <property type="match status" value="1"/>
</dbReference>
<dbReference type="EC" id="3.2.1.39" evidence="3"/>
<name>A0A5D6VG11_9BACT</name>
<evidence type="ECO:0000313" key="13">
    <source>
        <dbReference type="Proteomes" id="UP000322791"/>
    </source>
</evidence>
<dbReference type="InterPro" id="IPR026444">
    <property type="entry name" value="Secre_tail"/>
</dbReference>
<dbReference type="NCBIfam" id="TIGR04183">
    <property type="entry name" value="Por_Secre_tail"/>
    <property type="match status" value="1"/>
</dbReference>
<reference evidence="12 13" key="1">
    <citation type="submission" date="2019-08" db="EMBL/GenBank/DDBJ databases">
        <authorList>
            <person name="Seo M.-J."/>
        </authorList>
    </citation>
    <scope>NUCLEOTIDE SEQUENCE [LARGE SCALE GENOMIC DNA]</scope>
    <source>
        <strain evidence="12 13">KIGAM108</strain>
    </source>
</reference>
<dbReference type="CDD" id="cd04080">
    <property type="entry name" value="CBM6_cellulase-like"/>
    <property type="match status" value="3"/>
</dbReference>
<proteinExistence type="inferred from homology"/>
<gene>
    <name evidence="12" type="ORF">FY528_00175</name>
</gene>
<keyword evidence="4" id="KW-0732">Signal</keyword>
<dbReference type="Gene3D" id="2.60.120.260">
    <property type="entry name" value="Galactose-binding domain-like"/>
    <property type="match status" value="3"/>
</dbReference>
<keyword evidence="8" id="KW-0961">Cell wall biogenesis/degradation</keyword>
<dbReference type="PANTHER" id="PTHR31983:SF0">
    <property type="entry name" value="GLUCAN ENDO-1,3-BETA-D-GLUCOSIDASE 2"/>
    <property type="match status" value="1"/>
</dbReference>
<feature type="domain" description="CBM6" evidence="11">
    <location>
        <begin position="1367"/>
        <end position="1487"/>
    </location>
</feature>
<dbReference type="GO" id="GO:0030246">
    <property type="term" value="F:carbohydrate binding"/>
    <property type="evidence" value="ECO:0007669"/>
    <property type="project" value="InterPro"/>
</dbReference>
<dbReference type="PANTHER" id="PTHR31983">
    <property type="entry name" value="ENDO-1,3(4)-BETA-GLUCANASE 1"/>
    <property type="match status" value="1"/>
</dbReference>
<dbReference type="GO" id="GO:0052861">
    <property type="term" value="F:endo-1,3(4)-beta-glucanase activity"/>
    <property type="evidence" value="ECO:0007669"/>
    <property type="project" value="InterPro"/>
</dbReference>
<evidence type="ECO:0000256" key="8">
    <source>
        <dbReference type="ARBA" id="ARBA00023316"/>
    </source>
</evidence>
<keyword evidence="13" id="KW-1185">Reference proteome</keyword>
<evidence type="ECO:0000256" key="9">
    <source>
        <dbReference type="ARBA" id="ARBA00023326"/>
    </source>
</evidence>
<keyword evidence="7" id="KW-0326">Glycosidase</keyword>
<dbReference type="GO" id="GO:0000272">
    <property type="term" value="P:polysaccharide catabolic process"/>
    <property type="evidence" value="ECO:0007669"/>
    <property type="project" value="UniProtKB-KW"/>
</dbReference>
<dbReference type="Proteomes" id="UP000322791">
    <property type="component" value="Unassembled WGS sequence"/>
</dbReference>
<comment type="caution">
    <text evidence="12">The sequence shown here is derived from an EMBL/GenBank/DDBJ whole genome shotgun (WGS) entry which is preliminary data.</text>
</comment>
<dbReference type="InterPro" id="IPR040720">
    <property type="entry name" value="GH81_C"/>
</dbReference>
<evidence type="ECO:0000256" key="4">
    <source>
        <dbReference type="ARBA" id="ARBA00022729"/>
    </source>
</evidence>
<dbReference type="PROSITE" id="PS52008">
    <property type="entry name" value="GH81"/>
    <property type="match status" value="1"/>
</dbReference>
<evidence type="ECO:0000256" key="3">
    <source>
        <dbReference type="ARBA" id="ARBA00012780"/>
    </source>
</evidence>
<comment type="catalytic activity">
    <reaction evidence="1">
        <text>Hydrolysis of (1-&gt;3)-beta-D-glucosidic linkages in (1-&gt;3)-beta-D-glucans.</text>
        <dbReference type="EC" id="3.2.1.39"/>
    </reaction>
</comment>
<dbReference type="Pfam" id="PF03422">
    <property type="entry name" value="CBM_6"/>
    <property type="match status" value="3"/>
</dbReference>
<keyword evidence="9" id="KW-0624">Polysaccharide degradation</keyword>
<evidence type="ECO:0000259" key="11">
    <source>
        <dbReference type="PROSITE" id="PS51175"/>
    </source>
</evidence>
<dbReference type="SUPFAM" id="SSF49785">
    <property type="entry name" value="Galactose-binding domain-like"/>
    <property type="match status" value="3"/>
</dbReference>
<evidence type="ECO:0000256" key="10">
    <source>
        <dbReference type="SAM" id="MobiDB-lite"/>
    </source>
</evidence>
<dbReference type="GO" id="GO:0071555">
    <property type="term" value="P:cell wall organization"/>
    <property type="evidence" value="ECO:0007669"/>
    <property type="project" value="UniProtKB-KW"/>
</dbReference>
<evidence type="ECO:0000256" key="1">
    <source>
        <dbReference type="ARBA" id="ARBA00000382"/>
    </source>
</evidence>
<dbReference type="GO" id="GO:0042973">
    <property type="term" value="F:glucan endo-1,3-beta-D-glucosidase activity"/>
    <property type="evidence" value="ECO:0007669"/>
    <property type="project" value="UniProtKB-EC"/>
</dbReference>
<dbReference type="Pfam" id="PF18962">
    <property type="entry name" value="Por_Secre_tail"/>
    <property type="match status" value="1"/>
</dbReference>
<dbReference type="Pfam" id="PF17957">
    <property type="entry name" value="Big_7"/>
    <property type="match status" value="3"/>
</dbReference>
<sequence>MGKTLQNPLRRLLPAWLAGPHTPRTQALKAAALSVLSITLATAPARSQIVAVGSGSYTTQFPGTDAAGRNAVPTGSPLLSGVAATKPVPTNEWWSGKLRNSHTNNIFNYPLTLRTHETGLVVNYIIPPASTTEYRQPNSDVMAVTVGVQNLNATAATVSDYSDWTVTMNWHSGSNDFNATVGMGMPFVYLTKGAADVATVKVAVGTVTINGEMLLIKDSYNGADYAVYAPVGSTWTNNAGTYTSTLNGKTYWSIALLNPTAPDALTAANAYKQYAYVFPASTKVDWVFTESTSVVKTTFTVTPSVKEGTNGVVLQGLLPHQWGYMAAGSAQPAGQIYPSVRGQLKMLAGNVFSTAYTFHGILPTLPYLDNYSTGFSPVKLNDKVQALQNNGLAEWTDSYNEGQEMNKLIQTARIADETGNTAARDQILTTIKNRLQDWLSAESGENAFVFYYNSTWSTLFGYPAGHHQDDNINDHHFHWGYFIHAAAFLEQYQPGWAGQWGAMVNMLVRDAANPSRTDTQFPFLRNFDPYAGHSWADGFASSPMGNNQESTSESMQFNSSLIHWGAITGNKATRDLGIYLYATEQAAIEEYWFDVNDRTFQPNYAYSATGRVWGAGYDAGTFWTQDIRAVYGIQLYPMHGGSLYLGQNHAYVQKLWTEITQNTGILQNEVNANTWHDLLWEYLAFIDPVKAIQLYDGFQNRPIKFGVSDAQTYYWLHAMNALGRVDASVTANNPEAVVFNKAGVKTYVAHNYTNAAITVNFSDGYVLNVPARKLATSKDVAVAGTLTASATEVAANGSVTLSVATTGTGVTGVEFFDGSTSLGTVASAPYTKTAANLPVAIHNFYAKVYAGSLFKVTNIAAVQVGKQASYTGTPQPVPGTIEAGKYDTYPGGLGQGIAYNDASASNQATFEPSPTVAFRPSEYVDAVSDAAEGTTVGWVDAGEWLEYTINVATAGTHTLALRYAAGNSTGGGPFSVSVDGNNISGDQTVTTTGDWGAWATKTITGLNLPAGEHVLRLSFTQGGLNIGRMTFTYTGVSTNTPPTVSLTSPANGAGFTAPASITINANAADANGTVSKVEFFQGATKLGEDLTSPYSYTWTGVGAGTYSITAKATDNAGAATTSSAVSVSVTAAPTAQAIPGTIEAESYTAQQGTDKEATTDTGGGQNVDWYETGDWLDYSVNVAAAGQYTVGFRVASANGGATLQLRNSGGTVLGSINVGNTGGWQSWQTISTNVTLPAGVQTLRLYASASTGTNVNWLSFMAVTTNTPPTVSLTSPAAGATFTAPASITINANAADANGTVSSVAFYNGTTLLGTDTSSPYSYTWTGVAAGTYSLTAKATDNGGAVTTSSAVSVTVSNAQSGQTIPGTIQAESYAAMLGIQTETTTDTGGGLNVGYIEAGDWMDYAVNVTTAGQYSVGFRLASEPGGGALQLRNSAGTVLGSVTVGATGGWQSWQTISTNVTLPAGAQTLRVYATAGGLNVNWLSFTAVTTNTPPTVSLTSPSTGATFTAPASITINANAADANGTVSSVAFYNGTTLLGTDTSSPYSYTWTGVAAGSYSITAKATDNGGAVTTSSGVSVTVSNASTGGYCAVTSDFSYGAVSSGGNVTITFHPLGATAGGNLAILYLRQGTSGAYPGYTMTKNAAGDFTYTLPVANGTLVNLYFTYQVGAGGPERNNAATPFSYTVGTACSMQARTSTALATSASSASTAELHVAPTPSLGDATVHFRLPQAGAYTLTLYDLNGRQLRTLATGQGSGAQKVELNTRPYPAGVYMLRLTSGQQILTQRLVVSH</sequence>
<keyword evidence="5" id="KW-0378">Hydrolase</keyword>
<dbReference type="InterPro" id="IPR008979">
    <property type="entry name" value="Galactose-bd-like_sf"/>
</dbReference>
<feature type="region of interest" description="Disordered" evidence="10">
    <location>
        <begin position="1146"/>
        <end position="1165"/>
    </location>
</feature>
<organism evidence="12 13">
    <name type="scientific">Hymenobacter lutimineralis</name>
    <dbReference type="NCBI Taxonomy" id="2606448"/>
    <lineage>
        <taxon>Bacteria</taxon>
        <taxon>Pseudomonadati</taxon>
        <taxon>Bacteroidota</taxon>
        <taxon>Cytophagia</taxon>
        <taxon>Cytophagales</taxon>
        <taxon>Hymenobacteraceae</taxon>
        <taxon>Hymenobacter</taxon>
    </lineage>
</organism>
<dbReference type="InterPro" id="IPR006584">
    <property type="entry name" value="Cellulose-bd_IV"/>
</dbReference>
<protein>
    <recommendedName>
        <fullName evidence="3">glucan endo-1,3-beta-D-glucosidase</fullName>
        <ecNumber evidence="3">3.2.1.39</ecNumber>
    </recommendedName>
</protein>
<dbReference type="InterPro" id="IPR013783">
    <property type="entry name" value="Ig-like_fold"/>
</dbReference>
<comment type="similarity">
    <text evidence="2">Belongs to the glycosyl hydrolase 81 family.</text>
</comment>
<accession>A0A5D6VG11</accession>
<keyword evidence="6" id="KW-0119">Carbohydrate metabolism</keyword>
<evidence type="ECO:0000256" key="6">
    <source>
        <dbReference type="ARBA" id="ARBA00023277"/>
    </source>
</evidence>
<dbReference type="Gene3D" id="2.60.40.10">
    <property type="entry name" value="Immunoglobulins"/>
    <property type="match status" value="4"/>
</dbReference>
<dbReference type="EMBL" id="VTHL01000001">
    <property type="protein sequence ID" value="TYZ14187.1"/>
    <property type="molecule type" value="Genomic_DNA"/>
</dbReference>
<feature type="domain" description="CBM6" evidence="11">
    <location>
        <begin position="1140"/>
        <end position="1261"/>
    </location>
</feature>
<evidence type="ECO:0000256" key="2">
    <source>
        <dbReference type="ARBA" id="ARBA00010730"/>
    </source>
</evidence>